<dbReference type="AlphaFoldDB" id="A0A2A7MJ77"/>
<dbReference type="GO" id="GO:0000105">
    <property type="term" value="P:L-histidine biosynthetic process"/>
    <property type="evidence" value="ECO:0007669"/>
    <property type="project" value="UniProtKB-UniRule"/>
</dbReference>
<keyword evidence="6 8" id="KW-0368">Histidine biosynthesis</keyword>
<keyword evidence="5 8" id="KW-0378">Hydrolase</keyword>
<dbReference type="InterPro" id="IPR010140">
    <property type="entry name" value="Histidinol_P_phosphatase_HisJ"/>
</dbReference>
<comment type="catalytic activity">
    <reaction evidence="7 8">
        <text>L-histidinol phosphate + H2O = L-histidinol + phosphate</text>
        <dbReference type="Rhea" id="RHEA:14465"/>
        <dbReference type="ChEBI" id="CHEBI:15377"/>
        <dbReference type="ChEBI" id="CHEBI:43474"/>
        <dbReference type="ChEBI" id="CHEBI:57699"/>
        <dbReference type="ChEBI" id="CHEBI:57980"/>
        <dbReference type="EC" id="3.1.3.15"/>
    </reaction>
</comment>
<evidence type="ECO:0000256" key="2">
    <source>
        <dbReference type="ARBA" id="ARBA00009152"/>
    </source>
</evidence>
<evidence type="ECO:0000256" key="3">
    <source>
        <dbReference type="ARBA" id="ARBA00013085"/>
    </source>
</evidence>
<evidence type="ECO:0000256" key="1">
    <source>
        <dbReference type="ARBA" id="ARBA00004970"/>
    </source>
</evidence>
<proteinExistence type="inferred from homology"/>
<dbReference type="SMART" id="SM00481">
    <property type="entry name" value="POLIIIAc"/>
    <property type="match status" value="1"/>
</dbReference>
<protein>
    <recommendedName>
        <fullName evidence="3 8">Histidinol-phosphatase</fullName>
        <shortName evidence="8">HolPase</shortName>
        <ecNumber evidence="3 8">3.1.3.15</ecNumber>
    </recommendedName>
</protein>
<accession>A0A2A7MJ77</accession>
<evidence type="ECO:0000313" key="10">
    <source>
        <dbReference type="EMBL" id="PEG31629.1"/>
    </source>
</evidence>
<dbReference type="GO" id="GO:0004401">
    <property type="term" value="F:histidinol-phosphatase activity"/>
    <property type="evidence" value="ECO:0007669"/>
    <property type="project" value="UniProtKB-UniRule"/>
</dbReference>
<dbReference type="EC" id="3.1.3.15" evidence="3 8"/>
<dbReference type="Pfam" id="PF02811">
    <property type="entry name" value="PHP"/>
    <property type="match status" value="1"/>
</dbReference>
<comment type="caution">
    <text evidence="10">The sequence shown here is derived from an EMBL/GenBank/DDBJ whole genome shotgun (WGS) entry which is preliminary data.</text>
</comment>
<dbReference type="UniPathway" id="UPA00031">
    <property type="reaction ID" value="UER00013"/>
</dbReference>
<gene>
    <name evidence="10" type="ORF">CQ394_07985</name>
</gene>
<organism evidence="10 11">
    <name type="scientific">Clostridium neonatale</name>
    <dbReference type="NCBI Taxonomy" id="137838"/>
    <lineage>
        <taxon>Bacteria</taxon>
        <taxon>Bacillati</taxon>
        <taxon>Bacillota</taxon>
        <taxon>Clostridia</taxon>
        <taxon>Eubacteriales</taxon>
        <taxon>Clostridiaceae</taxon>
        <taxon>Clostridium</taxon>
    </lineage>
</organism>
<evidence type="ECO:0000256" key="6">
    <source>
        <dbReference type="ARBA" id="ARBA00023102"/>
    </source>
</evidence>
<dbReference type="NCBIfam" id="TIGR01856">
    <property type="entry name" value="hisJ_fam"/>
    <property type="match status" value="1"/>
</dbReference>
<dbReference type="Proteomes" id="UP000220840">
    <property type="component" value="Unassembled WGS sequence"/>
</dbReference>
<dbReference type="InterPro" id="IPR004013">
    <property type="entry name" value="PHP_dom"/>
</dbReference>
<dbReference type="PANTHER" id="PTHR21039:SF0">
    <property type="entry name" value="HISTIDINOL-PHOSPHATASE"/>
    <property type="match status" value="1"/>
</dbReference>
<dbReference type="InterPro" id="IPR016195">
    <property type="entry name" value="Pol/histidinol_Pase-like"/>
</dbReference>
<dbReference type="STRING" id="137838.GCA_001458595_03067"/>
<dbReference type="RefSeq" id="WP_058295783.1">
    <property type="nucleotide sequence ID" value="NZ_PDCJ01000001.1"/>
</dbReference>
<name>A0A2A7MJ77_9CLOT</name>
<dbReference type="Gene3D" id="3.20.20.140">
    <property type="entry name" value="Metal-dependent hydrolases"/>
    <property type="match status" value="1"/>
</dbReference>
<evidence type="ECO:0000256" key="7">
    <source>
        <dbReference type="ARBA" id="ARBA00049158"/>
    </source>
</evidence>
<keyword evidence="11" id="KW-1185">Reference proteome</keyword>
<dbReference type="OrthoDB" id="9775255at2"/>
<comment type="similarity">
    <text evidence="2 8">Belongs to the PHP hydrolase family. HisK subfamily.</text>
</comment>
<evidence type="ECO:0000256" key="5">
    <source>
        <dbReference type="ARBA" id="ARBA00022801"/>
    </source>
</evidence>
<reference evidence="10 11" key="1">
    <citation type="submission" date="2017-10" db="EMBL/GenBank/DDBJ databases">
        <title>Effective Description of Clostridium neonatale sp. nov. linked to necrotizing enterocolitis in neonates and a clarification of species assignable to the genus Clostridium (Prazmowski 1880) emend. Lawson and Rainey 2016.</title>
        <authorList>
            <person name="Bernard K."/>
            <person name="Burdz T."/>
            <person name="Wiebe D."/>
            <person name="Balcewich B."/>
            <person name="Alfa M."/>
            <person name="Bernier A.-M."/>
        </authorList>
    </citation>
    <scope>NUCLEOTIDE SEQUENCE [LARGE SCALE GENOMIC DNA]</scope>
    <source>
        <strain evidence="10 11">LCDC99A005</strain>
    </source>
</reference>
<comment type="pathway">
    <text evidence="1 8">Amino-acid biosynthesis; L-histidine biosynthesis; L-histidine from 5-phospho-alpha-D-ribose 1-diphosphate: step 8/9.</text>
</comment>
<dbReference type="EMBL" id="PDCJ01000001">
    <property type="protein sequence ID" value="PEG31629.1"/>
    <property type="molecule type" value="Genomic_DNA"/>
</dbReference>
<dbReference type="PANTHER" id="PTHR21039">
    <property type="entry name" value="HISTIDINOL PHOSPHATASE-RELATED"/>
    <property type="match status" value="1"/>
</dbReference>
<evidence type="ECO:0000256" key="8">
    <source>
        <dbReference type="RuleBase" id="RU366003"/>
    </source>
</evidence>
<dbReference type="GO" id="GO:0005737">
    <property type="term" value="C:cytoplasm"/>
    <property type="evidence" value="ECO:0007669"/>
    <property type="project" value="TreeGrafter"/>
</dbReference>
<feature type="domain" description="Polymerase/histidinol phosphatase N-terminal" evidence="9">
    <location>
        <begin position="3"/>
        <end position="97"/>
    </location>
</feature>
<sequence>MFCDYHLHTNFSDDSEYIMENVVKDAIEMGMNEICFTDHVGYGVKLDWDQLDNIKYDGDRPIANVNYLLYFKEIARLKEKYRNQIIIKQGMEFGIQMHTINQYKSLFNRYDFDFVILSIHQVNNREFWTYEFQKGSSEPEYYNDYYKELYDIVRNYHNYSVIGHMDMLKRYDNKDGYDAFQEHKDIITEILKYIIEDGKGIELNTSSIRYKLDDLMPSRDILKLYYELGGKIITIGSDSHKKEDLGAHIKTLKENLREIGFKKICTFEKMKPIYHEL</sequence>
<evidence type="ECO:0000313" key="11">
    <source>
        <dbReference type="Proteomes" id="UP000220840"/>
    </source>
</evidence>
<evidence type="ECO:0000259" key="9">
    <source>
        <dbReference type="SMART" id="SM00481"/>
    </source>
</evidence>
<keyword evidence="4 8" id="KW-0028">Amino-acid biosynthesis</keyword>
<evidence type="ECO:0000256" key="4">
    <source>
        <dbReference type="ARBA" id="ARBA00022605"/>
    </source>
</evidence>
<dbReference type="SUPFAM" id="SSF89550">
    <property type="entry name" value="PHP domain-like"/>
    <property type="match status" value="1"/>
</dbReference>
<dbReference type="InterPro" id="IPR003141">
    <property type="entry name" value="Pol/His_phosphatase_N"/>
</dbReference>